<evidence type="ECO:0000313" key="3">
    <source>
        <dbReference type="Proteomes" id="UP000184383"/>
    </source>
</evidence>
<accession>A0A1L9R7R3</accession>
<dbReference type="STRING" id="1073089.A0A1L9R7R3"/>
<keyword evidence="3" id="KW-1185">Reference proteome</keyword>
<dbReference type="Proteomes" id="UP000184383">
    <property type="component" value="Unassembled WGS sequence"/>
</dbReference>
<dbReference type="AlphaFoldDB" id="A0A1L9R7R3"/>
<gene>
    <name evidence="2" type="ORF">ASPWEDRAFT_44911</name>
</gene>
<organism evidence="2 3">
    <name type="scientific">Aspergillus wentii DTO 134E9</name>
    <dbReference type="NCBI Taxonomy" id="1073089"/>
    <lineage>
        <taxon>Eukaryota</taxon>
        <taxon>Fungi</taxon>
        <taxon>Dikarya</taxon>
        <taxon>Ascomycota</taxon>
        <taxon>Pezizomycotina</taxon>
        <taxon>Eurotiomycetes</taxon>
        <taxon>Eurotiomycetidae</taxon>
        <taxon>Eurotiales</taxon>
        <taxon>Aspergillaceae</taxon>
        <taxon>Aspergillus</taxon>
        <taxon>Aspergillus subgen. Cremei</taxon>
    </lineage>
</organism>
<protein>
    <recommendedName>
        <fullName evidence="1">RelA/SpoT domain-containing protein</fullName>
    </recommendedName>
</protein>
<dbReference type="GeneID" id="63752240"/>
<dbReference type="SUPFAM" id="SSF81301">
    <property type="entry name" value="Nucleotidyltransferase"/>
    <property type="match status" value="1"/>
</dbReference>
<dbReference type="InterPro" id="IPR043519">
    <property type="entry name" value="NT_sf"/>
</dbReference>
<feature type="domain" description="RelA/SpoT" evidence="1">
    <location>
        <begin position="47"/>
        <end position="180"/>
    </location>
</feature>
<dbReference type="OrthoDB" id="4719016at2759"/>
<dbReference type="Gene3D" id="3.30.460.10">
    <property type="entry name" value="Beta Polymerase, domain 2"/>
    <property type="match status" value="1"/>
</dbReference>
<dbReference type="Pfam" id="PF04607">
    <property type="entry name" value="RelA_SpoT"/>
    <property type="match status" value="1"/>
</dbReference>
<dbReference type="RefSeq" id="XP_040684639.1">
    <property type="nucleotide sequence ID" value="XM_040836392.1"/>
</dbReference>
<evidence type="ECO:0000259" key="1">
    <source>
        <dbReference type="SMART" id="SM00954"/>
    </source>
</evidence>
<dbReference type="VEuPathDB" id="FungiDB:ASPWEDRAFT_44911"/>
<sequence length="221" mass="26385">MEENNIINQYVQLYSDQIHTYKRTAAVTARICKQSLDEAHLRNWVSNRAKDPKSLENKLIQRQKHGHAYTTIEEIDKDIVDLAGVRIILYYAADRARVKSILHDRFKVKETRIFPDRANNKEAARGRKGYTAHHFRVWMRKDDMERHHLATDGLIEIQVISLFQHAWAEIEHDIKYKPTWQIVNKEQIVLGFLKQIVDLFDFSMTRLWRIQMKNRRLMPHN</sequence>
<evidence type="ECO:0000313" key="2">
    <source>
        <dbReference type="EMBL" id="OJJ30962.1"/>
    </source>
</evidence>
<dbReference type="PANTHER" id="PTHR41773:SF1">
    <property type="entry name" value="RELA_SPOT DOMAIN-CONTAINING PROTEIN"/>
    <property type="match status" value="1"/>
</dbReference>
<dbReference type="SMART" id="SM00954">
    <property type="entry name" value="RelA_SpoT"/>
    <property type="match status" value="1"/>
</dbReference>
<dbReference type="CDD" id="cd05399">
    <property type="entry name" value="NT_Rel-Spo_like"/>
    <property type="match status" value="1"/>
</dbReference>
<dbReference type="EMBL" id="KV878216">
    <property type="protein sequence ID" value="OJJ30962.1"/>
    <property type="molecule type" value="Genomic_DNA"/>
</dbReference>
<reference evidence="3" key="1">
    <citation type="journal article" date="2017" name="Genome Biol.">
        <title>Comparative genomics reveals high biological diversity and specific adaptations in the industrially and medically important fungal genus Aspergillus.</title>
        <authorList>
            <person name="de Vries R.P."/>
            <person name="Riley R."/>
            <person name="Wiebenga A."/>
            <person name="Aguilar-Osorio G."/>
            <person name="Amillis S."/>
            <person name="Uchima C.A."/>
            <person name="Anderluh G."/>
            <person name="Asadollahi M."/>
            <person name="Askin M."/>
            <person name="Barry K."/>
            <person name="Battaglia E."/>
            <person name="Bayram O."/>
            <person name="Benocci T."/>
            <person name="Braus-Stromeyer S.A."/>
            <person name="Caldana C."/>
            <person name="Canovas D."/>
            <person name="Cerqueira G.C."/>
            <person name="Chen F."/>
            <person name="Chen W."/>
            <person name="Choi C."/>
            <person name="Clum A."/>
            <person name="Dos Santos R.A."/>
            <person name="Damasio A.R."/>
            <person name="Diallinas G."/>
            <person name="Emri T."/>
            <person name="Fekete E."/>
            <person name="Flipphi M."/>
            <person name="Freyberg S."/>
            <person name="Gallo A."/>
            <person name="Gournas C."/>
            <person name="Habgood R."/>
            <person name="Hainaut M."/>
            <person name="Harispe M.L."/>
            <person name="Henrissat B."/>
            <person name="Hilden K.S."/>
            <person name="Hope R."/>
            <person name="Hossain A."/>
            <person name="Karabika E."/>
            <person name="Karaffa L."/>
            <person name="Karanyi Z."/>
            <person name="Krasevec N."/>
            <person name="Kuo A."/>
            <person name="Kusch H."/>
            <person name="LaButti K."/>
            <person name="Lagendijk E.L."/>
            <person name="Lapidus A."/>
            <person name="Levasseur A."/>
            <person name="Lindquist E."/>
            <person name="Lipzen A."/>
            <person name="Logrieco A.F."/>
            <person name="MacCabe A."/>
            <person name="Maekelae M.R."/>
            <person name="Malavazi I."/>
            <person name="Melin P."/>
            <person name="Meyer V."/>
            <person name="Mielnichuk N."/>
            <person name="Miskei M."/>
            <person name="Molnar A.P."/>
            <person name="Mule G."/>
            <person name="Ngan C.Y."/>
            <person name="Orejas M."/>
            <person name="Orosz E."/>
            <person name="Ouedraogo J.P."/>
            <person name="Overkamp K.M."/>
            <person name="Park H.-S."/>
            <person name="Perrone G."/>
            <person name="Piumi F."/>
            <person name="Punt P.J."/>
            <person name="Ram A.F."/>
            <person name="Ramon A."/>
            <person name="Rauscher S."/>
            <person name="Record E."/>
            <person name="Riano-Pachon D.M."/>
            <person name="Robert V."/>
            <person name="Roehrig J."/>
            <person name="Ruller R."/>
            <person name="Salamov A."/>
            <person name="Salih N.S."/>
            <person name="Samson R.A."/>
            <person name="Sandor E."/>
            <person name="Sanguinetti M."/>
            <person name="Schuetze T."/>
            <person name="Sepcic K."/>
            <person name="Shelest E."/>
            <person name="Sherlock G."/>
            <person name="Sophianopoulou V."/>
            <person name="Squina F.M."/>
            <person name="Sun H."/>
            <person name="Susca A."/>
            <person name="Todd R.B."/>
            <person name="Tsang A."/>
            <person name="Unkles S.E."/>
            <person name="van de Wiele N."/>
            <person name="van Rossen-Uffink D."/>
            <person name="Oliveira J.V."/>
            <person name="Vesth T.C."/>
            <person name="Visser J."/>
            <person name="Yu J.-H."/>
            <person name="Zhou M."/>
            <person name="Andersen M.R."/>
            <person name="Archer D.B."/>
            <person name="Baker S.E."/>
            <person name="Benoit I."/>
            <person name="Brakhage A.A."/>
            <person name="Braus G.H."/>
            <person name="Fischer R."/>
            <person name="Frisvad J.C."/>
            <person name="Goldman G.H."/>
            <person name="Houbraken J."/>
            <person name="Oakley B."/>
            <person name="Pocsi I."/>
            <person name="Scazzocchio C."/>
            <person name="Seiboth B."/>
            <person name="vanKuyk P.A."/>
            <person name="Wortman J."/>
            <person name="Dyer P.S."/>
            <person name="Grigoriev I.V."/>
        </authorList>
    </citation>
    <scope>NUCLEOTIDE SEQUENCE [LARGE SCALE GENOMIC DNA]</scope>
    <source>
        <strain evidence="3">DTO 134E9</strain>
    </source>
</reference>
<proteinExistence type="predicted"/>
<dbReference type="GO" id="GO:0015969">
    <property type="term" value="P:guanosine tetraphosphate metabolic process"/>
    <property type="evidence" value="ECO:0007669"/>
    <property type="project" value="InterPro"/>
</dbReference>
<dbReference type="InterPro" id="IPR007685">
    <property type="entry name" value="RelA_SpoT"/>
</dbReference>
<name>A0A1L9R7R3_ASPWE</name>
<dbReference type="PANTHER" id="PTHR41773">
    <property type="entry name" value="GTP PYROPHOSPHATASE-RELATED"/>
    <property type="match status" value="1"/>
</dbReference>